<dbReference type="InterPro" id="IPR024069">
    <property type="entry name" value="AF2212-like_dom_sf"/>
</dbReference>
<dbReference type="AlphaFoldDB" id="A0A142CSB4"/>
<evidence type="ECO:0000256" key="2">
    <source>
        <dbReference type="ARBA" id="ARBA00022649"/>
    </source>
</evidence>
<dbReference type="EMBL" id="CP014750">
    <property type="protein sequence ID" value="AMQ17666.1"/>
    <property type="molecule type" value="Genomic_DNA"/>
</dbReference>
<evidence type="ECO:0000313" key="5">
    <source>
        <dbReference type="Proteomes" id="UP000073604"/>
    </source>
</evidence>
<dbReference type="SUPFAM" id="SSF141694">
    <property type="entry name" value="AF2212/PG0164-like"/>
    <property type="match status" value="1"/>
</dbReference>
<evidence type="ECO:0000256" key="3">
    <source>
        <dbReference type="RuleBase" id="RU368051"/>
    </source>
</evidence>
<keyword evidence="2 3" id="KW-1277">Toxin-antitoxin system</keyword>
<comment type="function">
    <text evidence="3">Antitoxin component of a type II toxin-antitoxin (TA) system.</text>
</comment>
<sequence>MGTVIEAVYDGEKFRPLKKVNLPKGAKVKVIVGETIWDLMENVKGIPVNTDIEEVLDDVRGRKRVRY</sequence>
<dbReference type="GeneID" id="27138885"/>
<evidence type="ECO:0000256" key="1">
    <source>
        <dbReference type="ARBA" id="ARBA00006615"/>
    </source>
</evidence>
<dbReference type="Proteomes" id="UP000073604">
    <property type="component" value="Chromosome"/>
</dbReference>
<dbReference type="STRING" id="53952.A0127_00025"/>
<accession>A0A142CSB4</accession>
<dbReference type="OrthoDB" id="116241at2157"/>
<comment type="similarity">
    <text evidence="1 3">Belongs to the UPF0165 family.</text>
</comment>
<dbReference type="Pfam" id="PF01954">
    <property type="entry name" value="AF2212-like"/>
    <property type="match status" value="1"/>
</dbReference>
<dbReference type="Gene3D" id="4.10.1150.10">
    <property type="entry name" value="AF2212/PG0164-like"/>
    <property type="match status" value="1"/>
</dbReference>
<dbReference type="KEGG" id="tpep:A0127_00025"/>
<dbReference type="RefSeq" id="WP_062386201.1">
    <property type="nucleotide sequence ID" value="NZ_CP014750.1"/>
</dbReference>
<reference evidence="5" key="1">
    <citation type="submission" date="2016-03" db="EMBL/GenBank/DDBJ databases">
        <authorList>
            <person name="Oger P.M."/>
        </authorList>
    </citation>
    <scope>NUCLEOTIDE SEQUENCE [LARGE SCALE GENOMIC DNA]</scope>
    <source>
        <strain evidence="5">OG-1</strain>
    </source>
</reference>
<proteinExistence type="inferred from homology"/>
<dbReference type="InterPro" id="IPR008203">
    <property type="entry name" value="AF2212-like"/>
</dbReference>
<gene>
    <name evidence="4" type="ORF">A0127_00025</name>
</gene>
<name>A0A142CSB4_9EURY</name>
<protein>
    <recommendedName>
        <fullName evidence="3">Antitoxin</fullName>
    </recommendedName>
</protein>
<organism evidence="4 5">
    <name type="scientific">Thermococcus peptonophilus</name>
    <dbReference type="NCBI Taxonomy" id="53952"/>
    <lineage>
        <taxon>Archaea</taxon>
        <taxon>Methanobacteriati</taxon>
        <taxon>Methanobacteriota</taxon>
        <taxon>Thermococci</taxon>
        <taxon>Thermococcales</taxon>
        <taxon>Thermococcaceae</taxon>
        <taxon>Thermococcus</taxon>
    </lineage>
</organism>
<evidence type="ECO:0000313" key="4">
    <source>
        <dbReference type="EMBL" id="AMQ17666.1"/>
    </source>
</evidence>
<keyword evidence="5" id="KW-1185">Reference proteome</keyword>